<dbReference type="SUPFAM" id="SSF103378">
    <property type="entry name" value="2-methylcitrate dehydratase PrpD"/>
    <property type="match status" value="1"/>
</dbReference>
<gene>
    <name evidence="2" type="ORF">UFOPK3564_03565</name>
</gene>
<name>A0A6J7KBU6_9ZZZZ</name>
<dbReference type="InterPro" id="IPR005656">
    <property type="entry name" value="MmgE_PrpD"/>
</dbReference>
<dbReference type="InterPro" id="IPR036148">
    <property type="entry name" value="MmgE/PrpD_sf"/>
</dbReference>
<dbReference type="Pfam" id="PF19305">
    <property type="entry name" value="MmgE_PrpD_C"/>
    <property type="match status" value="1"/>
</dbReference>
<dbReference type="AlphaFoldDB" id="A0A6J7KBU6"/>
<organism evidence="2">
    <name type="scientific">freshwater metagenome</name>
    <dbReference type="NCBI Taxonomy" id="449393"/>
    <lineage>
        <taxon>unclassified sequences</taxon>
        <taxon>metagenomes</taxon>
        <taxon>ecological metagenomes</taxon>
    </lineage>
</organism>
<feature type="domain" description="MmgE/PrpD C-terminal" evidence="1">
    <location>
        <begin position="28"/>
        <end position="170"/>
    </location>
</feature>
<evidence type="ECO:0000259" key="1">
    <source>
        <dbReference type="Pfam" id="PF19305"/>
    </source>
</evidence>
<dbReference type="GO" id="GO:0016829">
    <property type="term" value="F:lyase activity"/>
    <property type="evidence" value="ECO:0007669"/>
    <property type="project" value="InterPro"/>
</dbReference>
<dbReference type="PANTHER" id="PTHR16943">
    <property type="entry name" value="2-METHYLCITRATE DEHYDRATASE-RELATED"/>
    <property type="match status" value="1"/>
</dbReference>
<dbReference type="InterPro" id="IPR042188">
    <property type="entry name" value="MmgE/PrpD_sf_2"/>
</dbReference>
<evidence type="ECO:0000313" key="2">
    <source>
        <dbReference type="EMBL" id="CAB4952393.1"/>
    </source>
</evidence>
<dbReference type="Gene3D" id="3.30.1330.120">
    <property type="entry name" value="2-methylcitrate dehydratase PrpD"/>
    <property type="match status" value="1"/>
</dbReference>
<dbReference type="PANTHER" id="PTHR16943:SF8">
    <property type="entry name" value="2-METHYLCITRATE DEHYDRATASE"/>
    <property type="match status" value="1"/>
</dbReference>
<protein>
    <submittedName>
        <fullName evidence="2">Unannotated protein</fullName>
    </submittedName>
</protein>
<proteinExistence type="predicted"/>
<reference evidence="2" key="1">
    <citation type="submission" date="2020-05" db="EMBL/GenBank/DDBJ databases">
        <authorList>
            <person name="Chiriac C."/>
            <person name="Salcher M."/>
            <person name="Ghai R."/>
            <person name="Kavagutti S V."/>
        </authorList>
    </citation>
    <scope>NUCLEOTIDE SEQUENCE</scope>
</reference>
<dbReference type="InterPro" id="IPR045337">
    <property type="entry name" value="MmgE_PrpD_C"/>
</dbReference>
<accession>A0A6J7KBU6</accession>
<sequence>MGASVDLPRLTDALGETWAIRDGYHKLFACCQYAHSTVEALLDARDELGADAPEAIEEIVVRTHPLALRLDQARPTTSLAAKFSVPHAAAAAVVLGEVDADACAPAAVADERIAALRELVRLEPFLPTPAPPHDRPSTVVVRLRDGRTVERTCLSAIGSPDRPLGLDVLLDDKILGAVGAVHPRYVPTVRRLLEQPELHRRPWRATLDDLLGG</sequence>
<dbReference type="EMBL" id="CAFBMK010000359">
    <property type="protein sequence ID" value="CAB4952393.1"/>
    <property type="molecule type" value="Genomic_DNA"/>
</dbReference>